<proteinExistence type="inferred from homology"/>
<evidence type="ECO:0000259" key="2">
    <source>
        <dbReference type="Pfam" id="PF18912"/>
    </source>
</evidence>
<comment type="caution">
    <text evidence="3">The sequence shown here is derived from an EMBL/GenBank/DDBJ whole genome shotgun (WGS) entry which is preliminary data.</text>
</comment>
<organism evidence="3 4">
    <name type="scientific">Sphingomonas melonis</name>
    <dbReference type="NCBI Taxonomy" id="152682"/>
    <lineage>
        <taxon>Bacteria</taxon>
        <taxon>Pseudomonadati</taxon>
        <taxon>Pseudomonadota</taxon>
        <taxon>Alphaproteobacteria</taxon>
        <taxon>Sphingomonadales</taxon>
        <taxon>Sphingomonadaceae</taxon>
        <taxon>Sphingomonas</taxon>
    </lineage>
</organism>
<dbReference type="InterPro" id="IPR044005">
    <property type="entry name" value="DZR_2"/>
</dbReference>
<evidence type="ECO:0000313" key="3">
    <source>
        <dbReference type="EMBL" id="NYD90892.1"/>
    </source>
</evidence>
<evidence type="ECO:0000256" key="1">
    <source>
        <dbReference type="ARBA" id="ARBA00008007"/>
    </source>
</evidence>
<dbReference type="SUPFAM" id="SSF53271">
    <property type="entry name" value="PRTase-like"/>
    <property type="match status" value="1"/>
</dbReference>
<keyword evidence="4" id="KW-1185">Reference proteome</keyword>
<accession>A0A7Y9FPX9</accession>
<dbReference type="PANTHER" id="PTHR47505">
    <property type="entry name" value="DNA UTILIZATION PROTEIN YHGH"/>
    <property type="match status" value="1"/>
</dbReference>
<dbReference type="Pfam" id="PF18912">
    <property type="entry name" value="DZR_2"/>
    <property type="match status" value="1"/>
</dbReference>
<protein>
    <submittedName>
        <fullName evidence="3">ComF family protein</fullName>
    </submittedName>
</protein>
<evidence type="ECO:0000313" key="4">
    <source>
        <dbReference type="Proteomes" id="UP000517753"/>
    </source>
</evidence>
<reference evidence="3 4" key="2">
    <citation type="submission" date="2020-08" db="EMBL/GenBank/DDBJ databases">
        <title>The Agave Microbiome: Exploring the role of microbial communities in plant adaptations to desert environments.</title>
        <authorList>
            <person name="Partida-Martinez L.P."/>
        </authorList>
    </citation>
    <scope>NUCLEOTIDE SEQUENCE [LARGE SCALE GENOMIC DNA]</scope>
    <source>
        <strain evidence="3 4">AS2.3</strain>
    </source>
</reference>
<reference evidence="3 4" key="1">
    <citation type="submission" date="2020-07" db="EMBL/GenBank/DDBJ databases">
        <authorList>
            <person name="Partida-Martinez L."/>
            <person name="Huntemann M."/>
            <person name="Clum A."/>
            <person name="Wang J."/>
            <person name="Palaniappan K."/>
            <person name="Ritter S."/>
            <person name="Chen I.-M."/>
            <person name="Stamatis D."/>
            <person name="Reddy T."/>
            <person name="O'Malley R."/>
            <person name="Daum C."/>
            <person name="Shapiro N."/>
            <person name="Ivanova N."/>
            <person name="Kyrpides N."/>
            <person name="Woyke T."/>
        </authorList>
    </citation>
    <scope>NUCLEOTIDE SEQUENCE [LARGE SCALE GENOMIC DNA]</scope>
    <source>
        <strain evidence="3 4">AS2.3</strain>
    </source>
</reference>
<dbReference type="Gene3D" id="3.40.50.2020">
    <property type="match status" value="1"/>
</dbReference>
<dbReference type="InterPro" id="IPR000836">
    <property type="entry name" value="PRTase_dom"/>
</dbReference>
<dbReference type="InterPro" id="IPR051910">
    <property type="entry name" value="ComF/GntX_DNA_util-trans"/>
</dbReference>
<dbReference type="PANTHER" id="PTHR47505:SF1">
    <property type="entry name" value="DNA UTILIZATION PROTEIN YHGH"/>
    <property type="match status" value="1"/>
</dbReference>
<feature type="domain" description="Double zinc ribbon" evidence="2">
    <location>
        <begin position="29"/>
        <end position="86"/>
    </location>
</feature>
<dbReference type="InterPro" id="IPR029057">
    <property type="entry name" value="PRTase-like"/>
</dbReference>
<dbReference type="RefSeq" id="WP_373563015.1">
    <property type="nucleotide sequence ID" value="NZ_JACCBY010000003.1"/>
</dbReference>
<sequence>MRTIGAGGLAAMAARGRRALASLIAPIVAAALPPRCPGCGVPVAADHRFCAACWRGLRWLTPPWCAACNRPFAYDRGPGARCAACLADPPRHAGIRAAVAYGAVARRLALKLKYGGRIGIAATMADRMAPILPPDVDLLVPVPLHRWRLWRRGFNQAGLIAAAVHRRTQVAHDPCALVRARATVPLRGLGRRLRRHAVAGAFVVRDPARVAGRRIALVDDVYTSGATAAACTQALLQAGAVSVVVLCWARVVGTGEGGD</sequence>
<dbReference type="EMBL" id="JACCBY010000003">
    <property type="protein sequence ID" value="NYD90892.1"/>
    <property type="molecule type" value="Genomic_DNA"/>
</dbReference>
<name>A0A7Y9FPX9_9SPHN</name>
<dbReference type="CDD" id="cd06223">
    <property type="entry name" value="PRTases_typeI"/>
    <property type="match status" value="1"/>
</dbReference>
<dbReference type="AlphaFoldDB" id="A0A7Y9FPX9"/>
<comment type="similarity">
    <text evidence="1">Belongs to the ComF/GntX family.</text>
</comment>
<dbReference type="Proteomes" id="UP000517753">
    <property type="component" value="Unassembled WGS sequence"/>
</dbReference>
<gene>
    <name evidence="3" type="ORF">HD841_002689</name>
</gene>